<reference evidence="1" key="1">
    <citation type="submission" date="2021-01" db="EMBL/GenBank/DDBJ databases">
        <title>Whole genome shotgun sequence of Demequina activiva NBRC 110675.</title>
        <authorList>
            <person name="Komaki H."/>
            <person name="Tamura T."/>
        </authorList>
    </citation>
    <scope>NUCLEOTIDE SEQUENCE</scope>
    <source>
        <strain evidence="1">NBRC 110675</strain>
    </source>
</reference>
<organism evidence="1 2">
    <name type="scientific">Demequina activiva</name>
    <dbReference type="NCBI Taxonomy" id="1582364"/>
    <lineage>
        <taxon>Bacteria</taxon>
        <taxon>Bacillati</taxon>
        <taxon>Actinomycetota</taxon>
        <taxon>Actinomycetes</taxon>
        <taxon>Micrococcales</taxon>
        <taxon>Demequinaceae</taxon>
        <taxon>Demequina</taxon>
    </lineage>
</organism>
<dbReference type="Proteomes" id="UP000652354">
    <property type="component" value="Unassembled WGS sequence"/>
</dbReference>
<accession>A0A919ULU2</accession>
<dbReference type="EMBL" id="BONR01000004">
    <property type="protein sequence ID" value="GIG55048.1"/>
    <property type="molecule type" value="Genomic_DNA"/>
</dbReference>
<protein>
    <submittedName>
        <fullName evidence="1">Uncharacterized protein</fullName>
    </submittedName>
</protein>
<dbReference type="AlphaFoldDB" id="A0A919ULU2"/>
<evidence type="ECO:0000313" key="1">
    <source>
        <dbReference type="EMBL" id="GIG55048.1"/>
    </source>
</evidence>
<keyword evidence="2" id="KW-1185">Reference proteome</keyword>
<evidence type="ECO:0000313" key="2">
    <source>
        <dbReference type="Proteomes" id="UP000652354"/>
    </source>
</evidence>
<comment type="caution">
    <text evidence="1">The sequence shown here is derived from an EMBL/GenBank/DDBJ whole genome shotgun (WGS) entry which is preliminary data.</text>
</comment>
<proteinExistence type="predicted"/>
<gene>
    <name evidence="1" type="ORF">Dac01nite_18000</name>
</gene>
<name>A0A919ULU2_9MICO</name>
<sequence length="80" mass="8453">MTCVRAARPQRLELSGSVSGACGGSADAISVASTSFPALELRDAVRRLEEEGWTLVRKDAHKATVSRDGDEARLAIGIDP</sequence>